<dbReference type="InterPro" id="IPR025736">
    <property type="entry name" value="PucR_C-HTH_dom"/>
</dbReference>
<evidence type="ECO:0000313" key="3">
    <source>
        <dbReference type="EMBL" id="PYF08528.1"/>
    </source>
</evidence>
<evidence type="ECO:0000259" key="2">
    <source>
        <dbReference type="Pfam" id="PF13556"/>
    </source>
</evidence>
<reference evidence="3 4" key="1">
    <citation type="submission" date="2018-06" db="EMBL/GenBank/DDBJ databases">
        <title>Genomic Encyclopedia of Archaeal and Bacterial Type Strains, Phase II (KMG-II): from individual species to whole genera.</title>
        <authorList>
            <person name="Goeker M."/>
        </authorList>
    </citation>
    <scope>NUCLEOTIDE SEQUENCE [LARGE SCALE GENOMIC DNA]</scope>
    <source>
        <strain evidence="3 4">KACC 16626</strain>
    </source>
</reference>
<dbReference type="Proteomes" id="UP000247416">
    <property type="component" value="Unassembled WGS sequence"/>
</dbReference>
<gene>
    <name evidence="3" type="ORF">BJ095_102294</name>
</gene>
<accession>A0A318TZW7</accession>
<evidence type="ECO:0000313" key="4">
    <source>
        <dbReference type="Proteomes" id="UP000247416"/>
    </source>
</evidence>
<dbReference type="PANTHER" id="PTHR33744:SF1">
    <property type="entry name" value="DNA-BINDING TRANSCRIPTIONAL ACTIVATOR ADER"/>
    <property type="match status" value="1"/>
</dbReference>
<dbReference type="EMBL" id="QJTJ01000002">
    <property type="protein sequence ID" value="PYF08528.1"/>
    <property type="molecule type" value="Genomic_DNA"/>
</dbReference>
<keyword evidence="4" id="KW-1185">Reference proteome</keyword>
<dbReference type="Pfam" id="PF07905">
    <property type="entry name" value="PucR"/>
    <property type="match status" value="1"/>
</dbReference>
<dbReference type="InterPro" id="IPR051448">
    <property type="entry name" value="CdaR-like_regulators"/>
</dbReference>
<feature type="domain" description="Purine catabolism PurC-like" evidence="1">
    <location>
        <begin position="10"/>
        <end position="129"/>
    </location>
</feature>
<dbReference type="InterPro" id="IPR012914">
    <property type="entry name" value="PucR_dom"/>
</dbReference>
<comment type="caution">
    <text evidence="3">The sequence shown here is derived from an EMBL/GenBank/DDBJ whole genome shotgun (WGS) entry which is preliminary data.</text>
</comment>
<evidence type="ECO:0000259" key="1">
    <source>
        <dbReference type="Pfam" id="PF07905"/>
    </source>
</evidence>
<feature type="domain" description="PucR C-terminal helix-turn-helix" evidence="2">
    <location>
        <begin position="454"/>
        <end position="512"/>
    </location>
</feature>
<dbReference type="PANTHER" id="PTHR33744">
    <property type="entry name" value="CARBOHYDRATE DIACID REGULATOR"/>
    <property type="match status" value="1"/>
</dbReference>
<protein>
    <submittedName>
        <fullName evidence="3">CdaR family transcriptional regulator</fullName>
    </submittedName>
</protein>
<proteinExistence type="predicted"/>
<organism evidence="3 4">
    <name type="scientific">Ureibacillus chungkukjangi</name>
    <dbReference type="NCBI Taxonomy" id="1202712"/>
    <lineage>
        <taxon>Bacteria</taxon>
        <taxon>Bacillati</taxon>
        <taxon>Bacillota</taxon>
        <taxon>Bacilli</taxon>
        <taxon>Bacillales</taxon>
        <taxon>Caryophanaceae</taxon>
        <taxon>Ureibacillus</taxon>
    </lineage>
</organism>
<dbReference type="Pfam" id="PF13556">
    <property type="entry name" value="HTH_30"/>
    <property type="match status" value="1"/>
</dbReference>
<dbReference type="OrthoDB" id="143422at2"/>
<dbReference type="InterPro" id="IPR042070">
    <property type="entry name" value="PucR_C-HTH_sf"/>
</dbReference>
<name>A0A318TZW7_9BACL</name>
<dbReference type="AlphaFoldDB" id="A0A318TZW7"/>
<dbReference type="Gene3D" id="1.10.10.2840">
    <property type="entry name" value="PucR C-terminal helix-turn-helix domain"/>
    <property type="match status" value="1"/>
</dbReference>
<sequence length="520" mass="61056">MNKTSLQINDILTNIHFKQAELVAGFNGAQNPIKWVHVLEVTNAQKLLKGQELILTTGVSFKQNSEIFLQFVQGLIETNCSGLCIEYGDYIQSIPTEILALANLHHFPIIVFHEEVRFVEITQDLHTLIINHQYSKMTQLENYSQLLNKEILSTQNAEQLLKILYNFLQIQIIFEVEGQVAIFYPNMTKKQRELLLEKKKCVATSSQFTIYPIYLFEHNYGEITLHSENREITEFEMLILDRTVTALAQVLLRNLYVEEKKGMEDAKWLEEWLEGGHSEEEVKQFILSEWPNFKQKESAVLVISLPRNEKNKQLDSTYFKLYCHATFDKKGFYPFAIQKKYSLILILLNRQDGIPMKERLRECIQKLETSDLLMGQEFAVGKFVTDLTKIHESYQTALDTLYISRNLDSPSCFYDELYVFHLIYKMQKHTNLEEMIRDYLQPLVDFEEKHGGELLETLEVYLQSNGSKQETAKRLFIVRQTLYHRLRRIESLIGKDFMNGQNRLVLEFMLLARKFTRKIK</sequence>
<dbReference type="RefSeq" id="WP_107931592.1">
    <property type="nucleotide sequence ID" value="NZ_CP085009.1"/>
</dbReference>